<evidence type="ECO:0000256" key="1">
    <source>
        <dbReference type="ARBA" id="ARBA00004571"/>
    </source>
</evidence>
<dbReference type="PANTHER" id="PTHR32552">
    <property type="entry name" value="FERRICHROME IRON RECEPTOR-RELATED"/>
    <property type="match status" value="1"/>
</dbReference>
<dbReference type="InterPro" id="IPR010917">
    <property type="entry name" value="TonB_rcpt_CS"/>
</dbReference>
<evidence type="ECO:0000256" key="4">
    <source>
        <dbReference type="ARBA" id="ARBA00022452"/>
    </source>
</evidence>
<evidence type="ECO:0000256" key="11">
    <source>
        <dbReference type="ARBA" id="ARBA00023136"/>
    </source>
</evidence>
<keyword evidence="3 14" id="KW-0813">Transport</keyword>
<evidence type="ECO:0000256" key="5">
    <source>
        <dbReference type="ARBA" id="ARBA00022496"/>
    </source>
</evidence>
<dbReference type="InterPro" id="IPR000531">
    <property type="entry name" value="Beta-barrel_TonB"/>
</dbReference>
<evidence type="ECO:0000313" key="20">
    <source>
        <dbReference type="Proteomes" id="UP000233458"/>
    </source>
</evidence>
<comment type="subcellular location">
    <subcellularLocation>
        <location evidence="1 14">Cell outer membrane</location>
        <topology evidence="1 14">Multi-pass membrane protein</topology>
    </subcellularLocation>
</comment>
<dbReference type="InterPro" id="IPR010105">
    <property type="entry name" value="TonB_sidphr_rcpt"/>
</dbReference>
<evidence type="ECO:0000259" key="17">
    <source>
        <dbReference type="Pfam" id="PF00593"/>
    </source>
</evidence>
<sequence length="734" mass="78976">MIIMERNFQMADCRTRQLRPVVTAVLWLGTALTFCISNRAVAQNNDIELAPIVINADKPNTKLTPVYPGGQVAAGAGLGILGNRSDMDSPFSTRAFTSQLAEDQQARALSDVMINDSSVSQTFPRSSYRDVFYIRGFSYFTYNILLDGMPGMVPKQRVLPQNYDRFEVLKGPDTFLNGAVVGSAVGGSINVVPKYAEDDPTHRMTLGYSSDAQPSASVDLGRRFGSEGQFGARTNLTFRDGDLAVDDYNERLGSAVLGLDYQGDRLRLFADLGYQKNHTENTDWAFRLAPGARVPDAPDGKINLSQDWAGFDTEDYFTTLRGEYDFSKVTTGYFKLGYAHTATEGTIANPSSLQSNGDFTVGGNSFPSGGQHRYAETGVKNNFSTGPVHHETVLAASLWDLDLKSGFADLGVGGVSNIYDPVAFPGPAAGSELTLDEFGTTSKTRFSSLIAADTLGFADDQVQLTLGGRSQRIKAQGYDAATGNQKSSYDETRLTPAAGVTWHLRPDISIYGNYVESLQQGPTAPAGTVNQGDVFAPVVSRQVEVGVKYDAGSWGGQLAYFNIRQPSGVTDPVSNVYAVDGEQENRGVELNIQGELKEGLRAIGGITVYDADVSGSAGGTLDGNRPVGVPDWQSVVGLEQDISAVPGFTVSGRVIHTGEQYADASNTQKLPDWTRLDVGARYTIDRPDSNPIVVRLSIENVLGLDYWASASSGQVSGISRGAPRTFLVSTSFDF</sequence>
<evidence type="ECO:0000256" key="16">
    <source>
        <dbReference type="RuleBase" id="RU003357"/>
    </source>
</evidence>
<gene>
    <name evidence="19" type="ORF">CSC3H3_01230</name>
</gene>
<evidence type="ECO:0000256" key="8">
    <source>
        <dbReference type="ARBA" id="ARBA00023004"/>
    </source>
</evidence>
<feature type="domain" description="TonB-dependent receptor plug" evidence="18">
    <location>
        <begin position="87"/>
        <end position="179"/>
    </location>
</feature>
<evidence type="ECO:0000256" key="6">
    <source>
        <dbReference type="ARBA" id="ARBA00022692"/>
    </source>
</evidence>
<keyword evidence="6 14" id="KW-0812">Transmembrane</keyword>
<dbReference type="InterPro" id="IPR039426">
    <property type="entry name" value="TonB-dep_rcpt-like"/>
</dbReference>
<keyword evidence="5" id="KW-0410">Iron transport</keyword>
<evidence type="ECO:0000256" key="12">
    <source>
        <dbReference type="ARBA" id="ARBA00023170"/>
    </source>
</evidence>
<evidence type="ECO:0000259" key="18">
    <source>
        <dbReference type="Pfam" id="PF07715"/>
    </source>
</evidence>
<keyword evidence="11 14" id="KW-0472">Membrane</keyword>
<feature type="short sequence motif" description="TonB C-terminal box" evidence="15">
    <location>
        <begin position="717"/>
        <end position="734"/>
    </location>
</feature>
<dbReference type="Gene3D" id="2.170.130.10">
    <property type="entry name" value="TonB-dependent receptor, plug domain"/>
    <property type="match status" value="1"/>
</dbReference>
<comment type="similarity">
    <text evidence="2 14 16">Belongs to the TonB-dependent receptor family.</text>
</comment>
<name>A0ABM6Q526_9PROT</name>
<evidence type="ECO:0000256" key="15">
    <source>
        <dbReference type="PROSITE-ProRule" id="PRU10144"/>
    </source>
</evidence>
<dbReference type="Proteomes" id="UP000233458">
    <property type="component" value="Chromosome"/>
</dbReference>
<dbReference type="PROSITE" id="PS52016">
    <property type="entry name" value="TONB_DEPENDENT_REC_3"/>
    <property type="match status" value="1"/>
</dbReference>
<organism evidence="19 20">
    <name type="scientific">Thalassospira marina</name>
    <dbReference type="NCBI Taxonomy" id="2048283"/>
    <lineage>
        <taxon>Bacteria</taxon>
        <taxon>Pseudomonadati</taxon>
        <taxon>Pseudomonadota</taxon>
        <taxon>Alphaproteobacteria</taxon>
        <taxon>Rhodospirillales</taxon>
        <taxon>Thalassospiraceae</taxon>
        <taxon>Thalassospira</taxon>
    </lineage>
</organism>
<protein>
    <submittedName>
        <fullName evidence="19">TonB-dependent siderophore receptor</fullName>
    </submittedName>
</protein>
<evidence type="ECO:0000256" key="2">
    <source>
        <dbReference type="ARBA" id="ARBA00009810"/>
    </source>
</evidence>
<proteinExistence type="inferred from homology"/>
<dbReference type="Gene3D" id="2.40.170.20">
    <property type="entry name" value="TonB-dependent receptor, beta-barrel domain"/>
    <property type="match status" value="1"/>
</dbReference>
<keyword evidence="9" id="KW-0406">Ion transport</keyword>
<dbReference type="NCBIfam" id="TIGR01783">
    <property type="entry name" value="TonB-siderophor"/>
    <property type="match status" value="1"/>
</dbReference>
<dbReference type="InterPro" id="IPR012910">
    <property type="entry name" value="Plug_dom"/>
</dbReference>
<dbReference type="CDD" id="cd01347">
    <property type="entry name" value="ligand_gated_channel"/>
    <property type="match status" value="1"/>
</dbReference>
<evidence type="ECO:0000313" key="19">
    <source>
        <dbReference type="EMBL" id="AUG51482.1"/>
    </source>
</evidence>
<reference evidence="19 20" key="1">
    <citation type="submission" date="2017-10" db="EMBL/GenBank/DDBJ databases">
        <title>Biodiversity and function of Thalassospira species in the particle-attached aromatic-hydrocarbon-degrading consortia from the surface seawater of the China South Sea.</title>
        <authorList>
            <person name="Dong C."/>
            <person name="Liu R."/>
            <person name="Shao Z."/>
        </authorList>
    </citation>
    <scope>NUCLEOTIDE SEQUENCE [LARGE SCALE GENOMIC DNA]</scope>
    <source>
        <strain evidence="19 20">CSC3H3</strain>
    </source>
</reference>
<evidence type="ECO:0000256" key="3">
    <source>
        <dbReference type="ARBA" id="ARBA00022448"/>
    </source>
</evidence>
<dbReference type="SUPFAM" id="SSF56935">
    <property type="entry name" value="Porins"/>
    <property type="match status" value="1"/>
</dbReference>
<evidence type="ECO:0000256" key="13">
    <source>
        <dbReference type="ARBA" id="ARBA00023237"/>
    </source>
</evidence>
<dbReference type="PROSITE" id="PS01156">
    <property type="entry name" value="TONB_DEPENDENT_REC_2"/>
    <property type="match status" value="1"/>
</dbReference>
<dbReference type="Pfam" id="PF00593">
    <property type="entry name" value="TonB_dep_Rec_b-barrel"/>
    <property type="match status" value="1"/>
</dbReference>
<feature type="domain" description="TonB-dependent receptor-like beta-barrel" evidence="17">
    <location>
        <begin position="271"/>
        <end position="701"/>
    </location>
</feature>
<dbReference type="EMBL" id="CP024199">
    <property type="protein sequence ID" value="AUG51482.1"/>
    <property type="molecule type" value="Genomic_DNA"/>
</dbReference>
<evidence type="ECO:0000256" key="14">
    <source>
        <dbReference type="PROSITE-ProRule" id="PRU01360"/>
    </source>
</evidence>
<evidence type="ECO:0000256" key="9">
    <source>
        <dbReference type="ARBA" id="ARBA00023065"/>
    </source>
</evidence>
<keyword evidence="12 19" id="KW-0675">Receptor</keyword>
<evidence type="ECO:0000256" key="10">
    <source>
        <dbReference type="ARBA" id="ARBA00023077"/>
    </source>
</evidence>
<dbReference type="InterPro" id="IPR036942">
    <property type="entry name" value="Beta-barrel_TonB_sf"/>
</dbReference>
<keyword evidence="7" id="KW-0732">Signal</keyword>
<keyword evidence="4 14" id="KW-1134">Transmembrane beta strand</keyword>
<keyword evidence="10 16" id="KW-0798">TonB box</keyword>
<accession>A0ABM6Q526</accession>
<keyword evidence="13 14" id="KW-0998">Cell outer membrane</keyword>
<dbReference type="Pfam" id="PF07715">
    <property type="entry name" value="Plug"/>
    <property type="match status" value="1"/>
</dbReference>
<evidence type="ECO:0000256" key="7">
    <source>
        <dbReference type="ARBA" id="ARBA00022729"/>
    </source>
</evidence>
<dbReference type="InterPro" id="IPR037066">
    <property type="entry name" value="Plug_dom_sf"/>
</dbReference>
<keyword evidence="20" id="KW-1185">Reference proteome</keyword>
<dbReference type="PANTHER" id="PTHR32552:SF82">
    <property type="entry name" value="FCUA PROTEIN"/>
    <property type="match status" value="1"/>
</dbReference>
<keyword evidence="8" id="KW-0408">Iron</keyword>